<comment type="caution">
    <text evidence="1">The sequence shown here is derived from an EMBL/GenBank/DDBJ whole genome shotgun (WGS) entry which is preliminary data.</text>
</comment>
<dbReference type="CDD" id="cd07812">
    <property type="entry name" value="SRPBCC"/>
    <property type="match status" value="1"/>
</dbReference>
<dbReference type="Pfam" id="PF10604">
    <property type="entry name" value="Polyketide_cyc2"/>
    <property type="match status" value="1"/>
</dbReference>
<dbReference type="EMBL" id="JAFFZE010000028">
    <property type="protein sequence ID" value="MCT2587749.1"/>
    <property type="molecule type" value="Genomic_DNA"/>
</dbReference>
<organism evidence="1 2">
    <name type="scientific">Actinophytocola gossypii</name>
    <dbReference type="NCBI Taxonomy" id="2812003"/>
    <lineage>
        <taxon>Bacteria</taxon>
        <taxon>Bacillati</taxon>
        <taxon>Actinomycetota</taxon>
        <taxon>Actinomycetes</taxon>
        <taxon>Pseudonocardiales</taxon>
        <taxon>Pseudonocardiaceae</taxon>
    </lineage>
</organism>
<sequence>MTEVSMTVATSPDRVFDVLADGWLYVGWVVGAAHIRDVDPGWPAVGTRLHHSVGPWPFLVHDTTTVRALDRPRTMELDAGLWPFGAARVRLELTETDPGTTEIRMIEQVVAGPGRVLPEPVQALLLVPRNRESLRRLADLAVGREEAGK</sequence>
<evidence type="ECO:0000313" key="1">
    <source>
        <dbReference type="EMBL" id="MCT2587749.1"/>
    </source>
</evidence>
<dbReference type="RefSeq" id="WP_260195659.1">
    <property type="nucleotide sequence ID" value="NZ_JAFFZE010000028.1"/>
</dbReference>
<evidence type="ECO:0000313" key="2">
    <source>
        <dbReference type="Proteomes" id="UP001156441"/>
    </source>
</evidence>
<dbReference type="SUPFAM" id="SSF55961">
    <property type="entry name" value="Bet v1-like"/>
    <property type="match status" value="1"/>
</dbReference>
<keyword evidence="2" id="KW-1185">Reference proteome</keyword>
<protein>
    <submittedName>
        <fullName evidence="1">SRPBCC family protein</fullName>
    </submittedName>
</protein>
<gene>
    <name evidence="1" type="ORF">JT362_31990</name>
</gene>
<reference evidence="1 2" key="1">
    <citation type="submission" date="2021-02" db="EMBL/GenBank/DDBJ databases">
        <title>Actinophytocola xerophila sp. nov., isolated from soil of cotton cropping field.</title>
        <authorList>
            <person name="Huang R."/>
            <person name="Chen X."/>
            <person name="Ge X."/>
            <person name="Liu W."/>
        </authorList>
    </citation>
    <scope>NUCLEOTIDE SEQUENCE [LARGE SCALE GENOMIC DNA]</scope>
    <source>
        <strain evidence="1 2">S1-96</strain>
    </source>
</reference>
<dbReference type="Proteomes" id="UP001156441">
    <property type="component" value="Unassembled WGS sequence"/>
</dbReference>
<proteinExistence type="predicted"/>
<name>A0ABT2JJQ7_9PSEU</name>
<dbReference type="InterPro" id="IPR023393">
    <property type="entry name" value="START-like_dom_sf"/>
</dbReference>
<dbReference type="InterPro" id="IPR019587">
    <property type="entry name" value="Polyketide_cyclase/dehydratase"/>
</dbReference>
<dbReference type="Gene3D" id="3.30.530.20">
    <property type="match status" value="1"/>
</dbReference>
<accession>A0ABT2JJQ7</accession>